<dbReference type="PANTHER" id="PTHR46663">
    <property type="entry name" value="DIGUANYLATE CYCLASE DGCT-RELATED"/>
    <property type="match status" value="1"/>
</dbReference>
<evidence type="ECO:0000313" key="4">
    <source>
        <dbReference type="Proteomes" id="UP001342826"/>
    </source>
</evidence>
<reference evidence="3 4" key="1">
    <citation type="submission" date="2023-03" db="EMBL/GenBank/DDBJ databases">
        <title>Bacillus Genome Sequencing.</title>
        <authorList>
            <person name="Dunlap C."/>
        </authorList>
    </citation>
    <scope>NUCLEOTIDE SEQUENCE [LARGE SCALE GENOMIC DNA]</scope>
    <source>
        <strain evidence="3 4">NRS-1717</strain>
    </source>
</reference>
<protein>
    <submittedName>
        <fullName evidence="3">GGDEF domain-containing protein</fullName>
        <ecNumber evidence="3">2.7.7.65</ecNumber>
    </submittedName>
</protein>
<keyword evidence="1" id="KW-0812">Transmembrane</keyword>
<evidence type="ECO:0000313" key="3">
    <source>
        <dbReference type="EMBL" id="MED4404115.1"/>
    </source>
</evidence>
<keyword evidence="1" id="KW-1133">Transmembrane helix</keyword>
<dbReference type="PANTHER" id="PTHR46663:SF2">
    <property type="entry name" value="GGDEF DOMAIN-CONTAINING PROTEIN"/>
    <property type="match status" value="1"/>
</dbReference>
<dbReference type="GO" id="GO:0052621">
    <property type="term" value="F:diguanylate cyclase activity"/>
    <property type="evidence" value="ECO:0007669"/>
    <property type="project" value="UniProtKB-EC"/>
</dbReference>
<dbReference type="CDD" id="cd01949">
    <property type="entry name" value="GGDEF"/>
    <property type="match status" value="1"/>
</dbReference>
<feature type="transmembrane region" description="Helical" evidence="1">
    <location>
        <begin position="88"/>
        <end position="109"/>
    </location>
</feature>
<keyword evidence="3" id="KW-0808">Transferase</keyword>
<dbReference type="Gene3D" id="3.30.70.270">
    <property type="match status" value="1"/>
</dbReference>
<evidence type="ECO:0000259" key="2">
    <source>
        <dbReference type="PROSITE" id="PS50887"/>
    </source>
</evidence>
<dbReference type="RefSeq" id="WP_328016000.1">
    <property type="nucleotide sequence ID" value="NZ_JARTFS010000024.1"/>
</dbReference>
<keyword evidence="1" id="KW-0472">Membrane</keyword>
<dbReference type="InterPro" id="IPR043128">
    <property type="entry name" value="Rev_trsase/Diguanyl_cyclase"/>
</dbReference>
<feature type="transmembrane region" description="Helical" evidence="1">
    <location>
        <begin position="33"/>
        <end position="51"/>
    </location>
</feature>
<keyword evidence="4" id="KW-1185">Reference proteome</keyword>
<proteinExistence type="predicted"/>
<dbReference type="NCBIfam" id="TIGR00254">
    <property type="entry name" value="GGDEF"/>
    <property type="match status" value="1"/>
</dbReference>
<sequence>MQIWIWSLVILVVCILSDSIFDSKLETILDKDTAEMIWLITVLPSIFFSYYKGLYGGIFIASISIVVNLLAEILESFQNYYIFELHDLRIAITILFLHVLVVVSIGILVDKLKYKELELIRLNKKFENLSLIDELTGLFNRRGFLKLSEQVILNNSKSICLFIDLDKFKFINDNYGHDIGNELLKVIAKRLNNCLLEVDIIGRIGGDEFVCLLTNTDVNNVKQIASNIIISLSKPILILEHQLIVTPSIGIAISPCNGNNIEKLLRNADLAMYEAKRQGKNNFQFYKEEPNLLN</sequence>
<accession>A0ABU6P434</accession>
<organism evidence="3 4">
    <name type="scientific">Metabacillus fastidiosus</name>
    <dbReference type="NCBI Taxonomy" id="1458"/>
    <lineage>
        <taxon>Bacteria</taxon>
        <taxon>Bacillati</taxon>
        <taxon>Bacillota</taxon>
        <taxon>Bacilli</taxon>
        <taxon>Bacillales</taxon>
        <taxon>Bacillaceae</taxon>
        <taxon>Metabacillus</taxon>
    </lineage>
</organism>
<dbReference type="InterPro" id="IPR029787">
    <property type="entry name" value="Nucleotide_cyclase"/>
</dbReference>
<dbReference type="EMBL" id="JARTFS010000024">
    <property type="protein sequence ID" value="MED4404115.1"/>
    <property type="molecule type" value="Genomic_DNA"/>
</dbReference>
<dbReference type="SUPFAM" id="SSF55073">
    <property type="entry name" value="Nucleotide cyclase"/>
    <property type="match status" value="1"/>
</dbReference>
<keyword evidence="3" id="KW-0548">Nucleotidyltransferase</keyword>
<dbReference type="InterPro" id="IPR000160">
    <property type="entry name" value="GGDEF_dom"/>
</dbReference>
<dbReference type="Proteomes" id="UP001342826">
    <property type="component" value="Unassembled WGS sequence"/>
</dbReference>
<feature type="domain" description="GGDEF" evidence="2">
    <location>
        <begin position="156"/>
        <end position="288"/>
    </location>
</feature>
<gene>
    <name evidence="3" type="ORF">P9271_22775</name>
</gene>
<dbReference type="InterPro" id="IPR052163">
    <property type="entry name" value="DGC-Regulatory_Protein"/>
</dbReference>
<dbReference type="PROSITE" id="PS50887">
    <property type="entry name" value="GGDEF"/>
    <property type="match status" value="1"/>
</dbReference>
<dbReference type="Pfam" id="PF00990">
    <property type="entry name" value="GGDEF"/>
    <property type="match status" value="1"/>
</dbReference>
<dbReference type="SMART" id="SM00267">
    <property type="entry name" value="GGDEF"/>
    <property type="match status" value="1"/>
</dbReference>
<dbReference type="EC" id="2.7.7.65" evidence="3"/>
<comment type="caution">
    <text evidence="3">The sequence shown here is derived from an EMBL/GenBank/DDBJ whole genome shotgun (WGS) entry which is preliminary data.</text>
</comment>
<feature type="transmembrane region" description="Helical" evidence="1">
    <location>
        <begin position="58"/>
        <end position="82"/>
    </location>
</feature>
<name>A0ABU6P434_9BACI</name>
<evidence type="ECO:0000256" key="1">
    <source>
        <dbReference type="SAM" id="Phobius"/>
    </source>
</evidence>